<dbReference type="GeneID" id="3647883"/>
<evidence type="ECO:0000313" key="3">
    <source>
        <dbReference type="EMBL" id="AOW29456.1"/>
    </source>
</evidence>
<dbReference type="VEuPathDB" id="FungiDB:C5_00100C_A"/>
<dbReference type="RefSeq" id="XP_710515.1">
    <property type="nucleotide sequence ID" value="XM_705423.1"/>
</dbReference>
<dbReference type="OMA" id="FPNFIMR"/>
<feature type="transmembrane region" description="Helical" evidence="1">
    <location>
        <begin position="83"/>
        <end position="105"/>
    </location>
</feature>
<dbReference type="InterPro" id="IPR012470">
    <property type="entry name" value="Pup1-like"/>
</dbReference>
<reference evidence="3 4" key="1">
    <citation type="journal article" date="2004" name="Proc. Natl. Acad. Sci. U.S.A.">
        <title>The diploid genome sequence of Candida albicans.</title>
        <authorList>
            <person name="Jones T."/>
            <person name="Federspiel N.A."/>
            <person name="Chibana H."/>
            <person name="Dungan J."/>
            <person name="Kalman S."/>
            <person name="Magee B.B."/>
            <person name="Newport G."/>
            <person name="Thorstenson Y.R."/>
            <person name="Agabian N."/>
            <person name="Magee P.T."/>
            <person name="Davis R.W."/>
            <person name="Scherer S."/>
        </authorList>
    </citation>
    <scope>NUCLEOTIDE SEQUENCE [LARGE SCALE GENOMIC DNA]</scope>
    <source>
        <strain evidence="4">SC5314 / ATCC MYA-2876</strain>
    </source>
</reference>
<sequence>MSENPLQNILTPSQFQQCVQFYEADQKLDHAERVALATQLQTLAMKTSLAGYTTGMLGFFAPTFYYRAVGRVPTPLFLVQRPFLSLVLGFGTLLAGNNLTAKYLYEKNRKQGFANQNITDVWKTMDFPYLNFFTLYYSRTSMFPNFIMRDPRTCSYQSLKQENSHFTQAIKLGHLDSEGKEHVLSVWDKVRLNHGGGVSK</sequence>
<dbReference type="eggNOG" id="ENOG502S01E">
    <property type="taxonomic scope" value="Eukaryota"/>
</dbReference>
<organism evidence="3 4">
    <name type="scientific">Candida albicans (strain SC5314 / ATCC MYA-2876)</name>
    <name type="common">Yeast</name>
    <dbReference type="NCBI Taxonomy" id="237561"/>
    <lineage>
        <taxon>Eukaryota</taxon>
        <taxon>Fungi</taxon>
        <taxon>Dikarya</taxon>
        <taxon>Ascomycota</taxon>
        <taxon>Saccharomycotina</taxon>
        <taxon>Pichiomycetes</taxon>
        <taxon>Debaryomycetaceae</taxon>
        <taxon>Candida/Lodderomyces clade</taxon>
        <taxon>Candida</taxon>
    </lineage>
</organism>
<evidence type="ECO:0008006" key="5">
    <source>
        <dbReference type="Google" id="ProtNLM"/>
    </source>
</evidence>
<evidence type="ECO:0000256" key="1">
    <source>
        <dbReference type="SAM" id="Phobius"/>
    </source>
</evidence>
<evidence type="ECO:0000313" key="4">
    <source>
        <dbReference type="Proteomes" id="UP000000559"/>
    </source>
</evidence>
<gene>
    <name evidence="3" type="ordered locus">CAALFM_C500100CA</name>
    <name evidence="2" type="ordered locus">orf19.5686</name>
</gene>
<protein>
    <recommendedName>
        <fullName evidence="5">Transmembrane protein</fullName>
    </recommendedName>
</protein>
<dbReference type="CGD" id="CAL0000199340">
    <property type="gene designation" value="orf19.5686"/>
</dbReference>
<reference evidence="3 4" key="3">
    <citation type="journal article" date="2013" name="Genome Biol.">
        <title>Assembly of a phased diploid Candida albicans genome facilitates allele-specific measurements and provides a simple model for repeat and indel structure.</title>
        <authorList>
            <person name="Muzzey D."/>
            <person name="Schwartz K."/>
            <person name="Weissman J.S."/>
            <person name="Sherlock G."/>
        </authorList>
    </citation>
    <scope>NUCLEOTIDE SEQUENCE [LARGE SCALE GENOMIC DNA]</scope>
    <source>
        <strain evidence="4">SC5314 / ATCC MYA-2876</strain>
    </source>
</reference>
<keyword evidence="1" id="KW-1133">Transmembrane helix</keyword>
<dbReference type="EMBL" id="CP017627">
    <property type="protein sequence ID" value="AOW29456.1"/>
    <property type="molecule type" value="Genomic_DNA"/>
</dbReference>
<dbReference type="OrthoDB" id="4010386at2759"/>
<dbReference type="AlphaFoldDB" id="A0A1D8PMU2"/>
<dbReference type="Proteomes" id="UP000000559">
    <property type="component" value="Chromosome 5"/>
</dbReference>
<feature type="transmembrane region" description="Helical" evidence="1">
    <location>
        <begin position="49"/>
        <end position="68"/>
    </location>
</feature>
<accession>A0A1D8PMU2</accession>
<evidence type="ECO:0000313" key="2">
    <source>
        <dbReference type="CGD" id="CAL0000199340"/>
    </source>
</evidence>
<dbReference type="STRING" id="237561.A0A1D8PMU2"/>
<name>A0A1D8PMU2_CANAL</name>
<dbReference type="Pfam" id="PF07954">
    <property type="entry name" value="DUF1689"/>
    <property type="match status" value="1"/>
</dbReference>
<proteinExistence type="predicted"/>
<keyword evidence="1" id="KW-0812">Transmembrane</keyword>
<dbReference type="KEGG" id="cal:CAALFM_C500100CA"/>
<reference evidence="3 4" key="2">
    <citation type="journal article" date="2007" name="Genome Biol.">
        <title>Assembly of the Candida albicans genome into sixteen supercontigs aligned on the eight chromosomes.</title>
        <authorList>
            <person name="van het Hoog M."/>
            <person name="Rast T.J."/>
            <person name="Martchenko M."/>
            <person name="Grindle S."/>
            <person name="Dignard D."/>
            <person name="Hogues H."/>
            <person name="Cuomo C."/>
            <person name="Berriman M."/>
            <person name="Scherer S."/>
            <person name="Magee B.B."/>
            <person name="Whiteway M."/>
            <person name="Chibana H."/>
            <person name="Nantel A."/>
            <person name="Magee P.T."/>
        </authorList>
    </citation>
    <scope>GENOME REANNOTATION</scope>
    <source>
        <strain evidence="4">SC5314 / ATCC MYA-2876</strain>
    </source>
</reference>
<dbReference type="InParanoid" id="A0A1D8PMU2"/>
<keyword evidence="4" id="KW-1185">Reference proteome</keyword>
<keyword evidence="1" id="KW-0472">Membrane</keyword>